<dbReference type="PROSITE" id="PS50088">
    <property type="entry name" value="ANK_REPEAT"/>
    <property type="match status" value="1"/>
</dbReference>
<evidence type="ECO:0000313" key="11">
    <source>
        <dbReference type="Proteomes" id="UP001281410"/>
    </source>
</evidence>
<evidence type="ECO:0000256" key="8">
    <source>
        <dbReference type="SAM" id="Phobius"/>
    </source>
</evidence>
<keyword evidence="11" id="KW-1185">Reference proteome</keyword>
<name>A0AAD9ZT53_9ROSI</name>
<protein>
    <recommendedName>
        <fullName evidence="9">PGG domain-containing protein</fullName>
    </recommendedName>
</protein>
<evidence type="ECO:0000256" key="4">
    <source>
        <dbReference type="ARBA" id="ARBA00022989"/>
    </source>
</evidence>
<evidence type="ECO:0000256" key="6">
    <source>
        <dbReference type="ARBA" id="ARBA00023136"/>
    </source>
</evidence>
<evidence type="ECO:0000256" key="3">
    <source>
        <dbReference type="ARBA" id="ARBA00022737"/>
    </source>
</evidence>
<evidence type="ECO:0000256" key="1">
    <source>
        <dbReference type="ARBA" id="ARBA00004141"/>
    </source>
</evidence>
<dbReference type="AlphaFoldDB" id="A0AAD9ZT53"/>
<accession>A0AAD9ZT53</accession>
<dbReference type="InterPro" id="IPR026961">
    <property type="entry name" value="PGG_dom"/>
</dbReference>
<sequence>MTMLKHRYMVAAKYGHFDMVEVLIKSSAKPQHEELESGRGAAKRMLRMTNNEGDTALHEAVRYEHLDVVKILTIEDPHFSYSSNKRGQTPLYIAAATAAKLYYTADDAKNSLEIVVKILETCTSPAYEGPDQMTALHAAAIGCSPDITRKILEKKKNLIKERDRYGWTPLHFAAYYYNSISMELLLDCDVSAAYIGDKHRMMTPLHIAIGRGYVPDKLISRCPECCELVDERRWNVLHFAMLRLTYKDLKCLLKNYPLIRTLINDKDVDGNTPLHFLAIFRPSLLWRIARKNKDVKLDVDVVNNQNLSVIRMTMKSCSGQLKQEILKLEEPAGPYQGGIVEVMKESDEEVQKELEKAKESHLIVAALIATVTFTAAFTLPGGVIQDEGTAILSKKAAFQAFVITDAIAMVLSLSAVLAHFLMSIPLGRSTESTGFLLVYGVKVRCSISMGSRWCLNQTK</sequence>
<feature type="repeat" description="ANK" evidence="7">
    <location>
        <begin position="52"/>
        <end position="72"/>
    </location>
</feature>
<feature type="transmembrane region" description="Helical" evidence="8">
    <location>
        <begin position="396"/>
        <end position="421"/>
    </location>
</feature>
<dbReference type="Proteomes" id="UP001281410">
    <property type="component" value="Unassembled WGS sequence"/>
</dbReference>
<dbReference type="PANTHER" id="PTHR24186:SF53">
    <property type="entry name" value="PGG DOMAIN-CONTAINING PROTEIN"/>
    <property type="match status" value="1"/>
</dbReference>
<dbReference type="GO" id="GO:0005886">
    <property type="term" value="C:plasma membrane"/>
    <property type="evidence" value="ECO:0007669"/>
    <property type="project" value="TreeGrafter"/>
</dbReference>
<comment type="caution">
    <text evidence="10">The sequence shown here is derived from an EMBL/GenBank/DDBJ whole genome shotgun (WGS) entry which is preliminary data.</text>
</comment>
<gene>
    <name evidence="10" type="ORF">Dsin_029761</name>
</gene>
<keyword evidence="3" id="KW-0677">Repeat</keyword>
<feature type="transmembrane region" description="Helical" evidence="8">
    <location>
        <begin position="362"/>
        <end position="384"/>
    </location>
</feature>
<dbReference type="Gene3D" id="1.25.40.20">
    <property type="entry name" value="Ankyrin repeat-containing domain"/>
    <property type="match status" value="3"/>
</dbReference>
<proteinExistence type="predicted"/>
<reference evidence="10" key="1">
    <citation type="journal article" date="2023" name="Plant J.">
        <title>Genome sequences and population genomics provide insights into the demographic history, inbreeding, and mutation load of two 'living fossil' tree species of Dipteronia.</title>
        <authorList>
            <person name="Feng Y."/>
            <person name="Comes H.P."/>
            <person name="Chen J."/>
            <person name="Zhu S."/>
            <person name="Lu R."/>
            <person name="Zhang X."/>
            <person name="Li P."/>
            <person name="Qiu J."/>
            <person name="Olsen K.M."/>
            <person name="Qiu Y."/>
        </authorList>
    </citation>
    <scope>NUCLEOTIDE SEQUENCE</scope>
    <source>
        <strain evidence="10">NBL</strain>
    </source>
</reference>
<dbReference type="SUPFAM" id="SSF48403">
    <property type="entry name" value="Ankyrin repeat"/>
    <property type="match status" value="1"/>
</dbReference>
<comment type="subcellular location">
    <subcellularLocation>
        <location evidence="1">Membrane</location>
        <topology evidence="1">Multi-pass membrane protein</topology>
    </subcellularLocation>
</comment>
<evidence type="ECO:0000256" key="7">
    <source>
        <dbReference type="PROSITE-ProRule" id="PRU00023"/>
    </source>
</evidence>
<feature type="domain" description="PGG" evidence="9">
    <location>
        <begin position="352"/>
        <end position="424"/>
    </location>
</feature>
<dbReference type="PANTHER" id="PTHR24186">
    <property type="entry name" value="PROTEIN PHOSPHATASE 1 REGULATORY SUBUNIT"/>
    <property type="match status" value="1"/>
</dbReference>
<dbReference type="Pfam" id="PF13962">
    <property type="entry name" value="PGG"/>
    <property type="match status" value="1"/>
</dbReference>
<dbReference type="EMBL" id="JANJYJ010000009">
    <property type="protein sequence ID" value="KAK3190200.1"/>
    <property type="molecule type" value="Genomic_DNA"/>
</dbReference>
<evidence type="ECO:0000259" key="9">
    <source>
        <dbReference type="Pfam" id="PF13962"/>
    </source>
</evidence>
<dbReference type="Pfam" id="PF12796">
    <property type="entry name" value="Ank_2"/>
    <property type="match status" value="2"/>
</dbReference>
<keyword evidence="6 8" id="KW-0472">Membrane</keyword>
<evidence type="ECO:0000313" key="10">
    <source>
        <dbReference type="EMBL" id="KAK3190200.1"/>
    </source>
</evidence>
<dbReference type="InterPro" id="IPR036770">
    <property type="entry name" value="Ankyrin_rpt-contain_sf"/>
</dbReference>
<keyword evidence="2 8" id="KW-0812">Transmembrane</keyword>
<dbReference type="SMART" id="SM00248">
    <property type="entry name" value="ANK"/>
    <property type="match status" value="6"/>
</dbReference>
<dbReference type="InterPro" id="IPR002110">
    <property type="entry name" value="Ankyrin_rpt"/>
</dbReference>
<keyword evidence="5 7" id="KW-0040">ANK repeat</keyword>
<organism evidence="10 11">
    <name type="scientific">Dipteronia sinensis</name>
    <dbReference type="NCBI Taxonomy" id="43782"/>
    <lineage>
        <taxon>Eukaryota</taxon>
        <taxon>Viridiplantae</taxon>
        <taxon>Streptophyta</taxon>
        <taxon>Embryophyta</taxon>
        <taxon>Tracheophyta</taxon>
        <taxon>Spermatophyta</taxon>
        <taxon>Magnoliopsida</taxon>
        <taxon>eudicotyledons</taxon>
        <taxon>Gunneridae</taxon>
        <taxon>Pentapetalae</taxon>
        <taxon>rosids</taxon>
        <taxon>malvids</taxon>
        <taxon>Sapindales</taxon>
        <taxon>Sapindaceae</taxon>
        <taxon>Hippocastanoideae</taxon>
        <taxon>Acereae</taxon>
        <taxon>Dipteronia</taxon>
    </lineage>
</organism>
<evidence type="ECO:0000256" key="5">
    <source>
        <dbReference type="ARBA" id="ARBA00023043"/>
    </source>
</evidence>
<dbReference type="PROSITE" id="PS50297">
    <property type="entry name" value="ANK_REP_REGION"/>
    <property type="match status" value="1"/>
</dbReference>
<evidence type="ECO:0000256" key="2">
    <source>
        <dbReference type="ARBA" id="ARBA00022692"/>
    </source>
</evidence>
<keyword evidence="4 8" id="KW-1133">Transmembrane helix</keyword>